<evidence type="ECO:0000313" key="2">
    <source>
        <dbReference type="Proteomes" id="UP000279275"/>
    </source>
</evidence>
<evidence type="ECO:0000313" key="1">
    <source>
        <dbReference type="EMBL" id="RMI28855.1"/>
    </source>
</evidence>
<reference evidence="1 2" key="1">
    <citation type="submission" date="2018-10" db="EMBL/GenBank/DDBJ databases">
        <title>Isolation from cow dung.</title>
        <authorList>
            <person name="Ling L."/>
        </authorList>
    </citation>
    <scope>NUCLEOTIDE SEQUENCE [LARGE SCALE GENOMIC DNA]</scope>
    <source>
        <strain evidence="1 2">NEAU-LL90</strain>
    </source>
</reference>
<protein>
    <submittedName>
        <fullName evidence="1">Uncharacterized protein</fullName>
    </submittedName>
</protein>
<proteinExistence type="predicted"/>
<comment type="caution">
    <text evidence="1">The sequence shown here is derived from an EMBL/GenBank/DDBJ whole genome shotgun (WGS) entry which is preliminary data.</text>
</comment>
<sequence>MREALAAEIGRVDADGLDSCLGPVPEDLTDAEAFHAWLGGHLPLEWVGLRLMAEIFPADDRVELSGRIVVPEGQVRIVDGDVTVDGDLLLEDGARVMVLGTLTITGSLVAPTDSYSLVAAGRIECRDGVTGRTIMALQSIHCPGTFFLSSDHHDSIAPLYTGGVLVDFMWPAQFDRVEVATRVTGGIEEIDYDAAVAALAIPEPEDDDWDDLGSIYAAKLLASVS</sequence>
<accession>A0A3M2KZ64</accession>
<name>A0A3M2KZ64_9NOCA</name>
<dbReference type="AlphaFoldDB" id="A0A3M2KZ64"/>
<gene>
    <name evidence="1" type="ORF">EBN03_28700</name>
</gene>
<dbReference type="Proteomes" id="UP000279275">
    <property type="component" value="Unassembled WGS sequence"/>
</dbReference>
<organism evidence="1 2">
    <name type="scientific">Nocardia stercoris</name>
    <dbReference type="NCBI Taxonomy" id="2483361"/>
    <lineage>
        <taxon>Bacteria</taxon>
        <taxon>Bacillati</taxon>
        <taxon>Actinomycetota</taxon>
        <taxon>Actinomycetes</taxon>
        <taxon>Mycobacteriales</taxon>
        <taxon>Nocardiaceae</taxon>
        <taxon>Nocardia</taxon>
    </lineage>
</organism>
<keyword evidence="2" id="KW-1185">Reference proteome</keyword>
<dbReference type="EMBL" id="RFFH01000018">
    <property type="protein sequence ID" value="RMI28855.1"/>
    <property type="molecule type" value="Genomic_DNA"/>
</dbReference>